<accession>M2U3K8</accession>
<organism evidence="1 2">
    <name type="scientific">Pacificimonas flava</name>
    <dbReference type="NCBI Taxonomy" id="1234595"/>
    <lineage>
        <taxon>Bacteria</taxon>
        <taxon>Pseudomonadati</taxon>
        <taxon>Pseudomonadota</taxon>
        <taxon>Alphaproteobacteria</taxon>
        <taxon>Sphingomonadales</taxon>
        <taxon>Sphingosinicellaceae</taxon>
        <taxon>Pacificimonas</taxon>
    </lineage>
</organism>
<reference evidence="1 2" key="1">
    <citation type="journal article" date="2013" name="Genome Announc.">
        <title>Draft Genome Sequence of Strain JLT2015T, Belonging to the Family Sphingomonadaceae of the Alphaproteobacteria.</title>
        <authorList>
            <person name="Tang K."/>
            <person name="Liu K."/>
            <person name="Li S."/>
            <person name="Jiao N."/>
        </authorList>
    </citation>
    <scope>NUCLEOTIDE SEQUENCE [LARGE SCALE GENOMIC DNA]</scope>
    <source>
        <strain evidence="1 2">JLT2015</strain>
    </source>
</reference>
<dbReference type="EMBL" id="AMRV01000007">
    <property type="protein sequence ID" value="EMD82533.1"/>
    <property type="molecule type" value="Genomic_DNA"/>
</dbReference>
<evidence type="ECO:0008006" key="3">
    <source>
        <dbReference type="Google" id="ProtNLM"/>
    </source>
</evidence>
<dbReference type="RefSeq" id="WP_008602894.1">
    <property type="nucleotide sequence ID" value="NZ_AMRV01000007.1"/>
</dbReference>
<keyword evidence="2" id="KW-1185">Reference proteome</keyword>
<dbReference type="Gene3D" id="3.40.50.1000">
    <property type="entry name" value="HAD superfamily/HAD-like"/>
    <property type="match status" value="1"/>
</dbReference>
<dbReference type="Proteomes" id="UP000011717">
    <property type="component" value="Unassembled WGS sequence"/>
</dbReference>
<dbReference type="SUPFAM" id="SSF56784">
    <property type="entry name" value="HAD-like"/>
    <property type="match status" value="1"/>
</dbReference>
<sequence>MKPLLICDCDEVLMGFAAPFSEHLRDEHGMTLTLSSFALAGNIRRHGTGELVPEAEFPGLLSGFFRSGMHRQRPVPGVEPALSRLSALYDVVILTNIEDEFRNARREQLRRHGMDYEVYCNRGPKGPALLRLLDAHDMPPAVFIDDLPPHHDSVAKTAPDVHRVHMVADKQLRDLIPKAEAAHVRIDSWADAEPYLQDLANSGRLA</sequence>
<name>M2U3K8_9SPHN</name>
<comment type="caution">
    <text evidence="1">The sequence shown here is derived from an EMBL/GenBank/DDBJ whole genome shotgun (WGS) entry which is preliminary data.</text>
</comment>
<gene>
    <name evidence="1" type="ORF">C725_2254</name>
</gene>
<dbReference type="InterPro" id="IPR023214">
    <property type="entry name" value="HAD_sf"/>
</dbReference>
<evidence type="ECO:0000313" key="1">
    <source>
        <dbReference type="EMBL" id="EMD82533.1"/>
    </source>
</evidence>
<dbReference type="InterPro" id="IPR036412">
    <property type="entry name" value="HAD-like_sf"/>
</dbReference>
<protein>
    <recommendedName>
        <fullName evidence="3">HAD family hydrolase</fullName>
    </recommendedName>
</protein>
<dbReference type="AlphaFoldDB" id="M2U3K8"/>
<dbReference type="OrthoDB" id="7192139at2"/>
<proteinExistence type="predicted"/>
<evidence type="ECO:0000313" key="2">
    <source>
        <dbReference type="Proteomes" id="UP000011717"/>
    </source>
</evidence>